<keyword evidence="5" id="KW-0206">Cytoskeleton</keyword>
<dbReference type="EMBL" id="CH991544">
    <property type="protein sequence ID" value="EDQ91789.1"/>
    <property type="molecule type" value="Genomic_DNA"/>
</dbReference>
<feature type="repeat" description="TPR" evidence="9">
    <location>
        <begin position="278"/>
        <end position="311"/>
    </location>
</feature>
<keyword evidence="3" id="KW-0677">Repeat</keyword>
<dbReference type="FunCoup" id="A9USI9">
    <property type="interactions" value="64"/>
</dbReference>
<dbReference type="OMA" id="DKRTEFW"/>
<dbReference type="AlphaFoldDB" id="A9USI9"/>
<dbReference type="InterPro" id="IPR011990">
    <property type="entry name" value="TPR-like_helical_dom_sf"/>
</dbReference>
<dbReference type="GO" id="GO:0005930">
    <property type="term" value="C:axoneme"/>
    <property type="evidence" value="ECO:0007669"/>
    <property type="project" value="UniProtKB-SubCell"/>
</dbReference>
<accession>A9USI9</accession>
<dbReference type="PANTHER" id="PTHR23040:SF1">
    <property type="entry name" value="OUTER DYNEIN ARM-DOCKING COMPLEX SUBUNIT 4"/>
    <property type="match status" value="1"/>
</dbReference>
<dbReference type="FunFam" id="1.25.40.10:FF:000795">
    <property type="entry name" value="Tetratricopeptide repeat protein 25"/>
    <property type="match status" value="1"/>
</dbReference>
<evidence type="ECO:0000256" key="4">
    <source>
        <dbReference type="ARBA" id="ARBA00022803"/>
    </source>
</evidence>
<proteinExistence type="predicted"/>
<evidence type="ECO:0000256" key="7">
    <source>
        <dbReference type="ARBA" id="ARBA00034139"/>
    </source>
</evidence>
<dbReference type="GO" id="GO:0005737">
    <property type="term" value="C:cytoplasm"/>
    <property type="evidence" value="ECO:0000318"/>
    <property type="project" value="GO_Central"/>
</dbReference>
<keyword evidence="4 9" id="KW-0802">TPR repeat</keyword>
<protein>
    <recommendedName>
        <fullName evidence="7">Outer dynein arm-docking complex subunit 4</fullName>
    </recommendedName>
    <alternativeName>
        <fullName evidence="8">Tetratricopeptide repeat protein 25</fullName>
    </alternativeName>
</protein>
<dbReference type="InterPro" id="IPR040111">
    <property type="entry name" value="ODAD4"/>
</dbReference>
<dbReference type="PROSITE" id="PS50005">
    <property type="entry name" value="TPR"/>
    <property type="match status" value="1"/>
</dbReference>
<evidence type="ECO:0000256" key="10">
    <source>
        <dbReference type="SAM" id="MobiDB-lite"/>
    </source>
</evidence>
<keyword evidence="2" id="KW-0963">Cytoplasm</keyword>
<dbReference type="GeneID" id="5888663"/>
<dbReference type="eggNOG" id="KOG1124">
    <property type="taxonomic scope" value="Eukaryota"/>
</dbReference>
<dbReference type="KEGG" id="mbr:MONBRDRAFT_542"/>
<dbReference type="Pfam" id="PF13424">
    <property type="entry name" value="TPR_12"/>
    <property type="match status" value="1"/>
</dbReference>
<evidence type="ECO:0000256" key="8">
    <source>
        <dbReference type="ARBA" id="ARBA00034143"/>
    </source>
</evidence>
<reference evidence="11 12" key="1">
    <citation type="journal article" date="2008" name="Nature">
        <title>The genome of the choanoflagellate Monosiga brevicollis and the origin of metazoans.</title>
        <authorList>
            <consortium name="JGI Sequencing"/>
            <person name="King N."/>
            <person name="Westbrook M.J."/>
            <person name="Young S.L."/>
            <person name="Kuo A."/>
            <person name="Abedin M."/>
            <person name="Chapman J."/>
            <person name="Fairclough S."/>
            <person name="Hellsten U."/>
            <person name="Isogai Y."/>
            <person name="Letunic I."/>
            <person name="Marr M."/>
            <person name="Pincus D."/>
            <person name="Putnam N."/>
            <person name="Rokas A."/>
            <person name="Wright K.J."/>
            <person name="Zuzow R."/>
            <person name="Dirks W."/>
            <person name="Good M."/>
            <person name="Goodstein D."/>
            <person name="Lemons D."/>
            <person name="Li W."/>
            <person name="Lyons J.B."/>
            <person name="Morris A."/>
            <person name="Nichols S."/>
            <person name="Richter D.J."/>
            <person name="Salamov A."/>
            <person name="Bork P."/>
            <person name="Lim W.A."/>
            <person name="Manning G."/>
            <person name="Miller W.T."/>
            <person name="McGinnis W."/>
            <person name="Shapiro H."/>
            <person name="Tjian R."/>
            <person name="Grigoriev I.V."/>
            <person name="Rokhsar D."/>
        </authorList>
    </citation>
    <scope>NUCLEOTIDE SEQUENCE [LARGE SCALE GENOMIC DNA]</scope>
    <source>
        <strain evidence="12">MX1 / ATCC 50154</strain>
    </source>
</reference>
<evidence type="ECO:0000256" key="5">
    <source>
        <dbReference type="ARBA" id="ARBA00023212"/>
    </source>
</evidence>
<dbReference type="STRING" id="81824.A9USI9"/>
<evidence type="ECO:0000256" key="2">
    <source>
        <dbReference type="ARBA" id="ARBA00022490"/>
    </source>
</evidence>
<dbReference type="SMART" id="SM00028">
    <property type="entry name" value="TPR"/>
    <property type="match status" value="6"/>
</dbReference>
<keyword evidence="6" id="KW-0966">Cell projection</keyword>
<feature type="non-terminal residue" evidence="11">
    <location>
        <position position="437"/>
    </location>
</feature>
<keyword evidence="12" id="KW-1185">Reference proteome</keyword>
<dbReference type="Gene3D" id="1.25.40.10">
    <property type="entry name" value="Tetratricopeptide repeat domain"/>
    <property type="match status" value="2"/>
</dbReference>
<dbReference type="Proteomes" id="UP000001357">
    <property type="component" value="Unassembled WGS sequence"/>
</dbReference>
<organism evidence="11 12">
    <name type="scientific">Monosiga brevicollis</name>
    <name type="common">Choanoflagellate</name>
    <dbReference type="NCBI Taxonomy" id="81824"/>
    <lineage>
        <taxon>Eukaryota</taxon>
        <taxon>Choanoflagellata</taxon>
        <taxon>Craspedida</taxon>
        <taxon>Salpingoecidae</taxon>
        <taxon>Monosiga</taxon>
    </lineage>
</organism>
<name>A9USI9_MONBE</name>
<dbReference type="SUPFAM" id="SSF48452">
    <property type="entry name" value="TPR-like"/>
    <property type="match status" value="2"/>
</dbReference>
<evidence type="ECO:0000256" key="3">
    <source>
        <dbReference type="ARBA" id="ARBA00022737"/>
    </source>
</evidence>
<evidence type="ECO:0000256" key="1">
    <source>
        <dbReference type="ARBA" id="ARBA00004430"/>
    </source>
</evidence>
<evidence type="ECO:0000256" key="6">
    <source>
        <dbReference type="ARBA" id="ARBA00023273"/>
    </source>
</evidence>
<evidence type="ECO:0000256" key="9">
    <source>
        <dbReference type="PROSITE-ProRule" id="PRU00339"/>
    </source>
</evidence>
<sequence>NCLCSRSRCYLQLGELDAALTDAEDSLKENPEFNKGLFAKAEALYSKGEFEFALLNFHKGQHLRPDMAQFRLGVQKAREAIETAIGDTRRCQLSSEGDLTLYHDFVAEQEAARIARNKRGGKKVATMAAPSRRRPDAHRARSGKKPTSNVKQLLGELYTDREYLENLLADPSLKLGEGTSVKSLAKNGIQYLDKRTEFWRQQKPMYVRKSEQRELRSTKSNTTQRMATAPSVDRVARLIEQAENLNDKGNFDTGLEKAEQAKAGVAGVISADKDLFVARVHNALGTALFATSKIDQAHDEFSQAVDVARNLKDPELLARSLSNLAKSHAAKGNFDAAVTCWSEAQPNITDRVEQSWLQHEMGRAHLEMGKADEALECGLAAERAANETGDQDWQLHSWILCAQANVALGGHQSALSYYEQAAQLAQRLHKSSLHDAI</sequence>
<dbReference type="InterPro" id="IPR019734">
    <property type="entry name" value="TPR_rpt"/>
</dbReference>
<comment type="subcellular location">
    <subcellularLocation>
        <location evidence="1">Cytoplasm</location>
        <location evidence="1">Cytoskeleton</location>
        <location evidence="1">Cilium axoneme</location>
    </subcellularLocation>
</comment>
<evidence type="ECO:0000313" key="11">
    <source>
        <dbReference type="EMBL" id="EDQ91789.1"/>
    </source>
</evidence>
<evidence type="ECO:0000313" key="12">
    <source>
        <dbReference type="Proteomes" id="UP000001357"/>
    </source>
</evidence>
<dbReference type="InParanoid" id="A9USI9"/>
<feature type="non-terminal residue" evidence="11">
    <location>
        <position position="1"/>
    </location>
</feature>
<dbReference type="PANTHER" id="PTHR23040">
    <property type="match status" value="1"/>
</dbReference>
<dbReference type="RefSeq" id="XP_001743075.1">
    <property type="nucleotide sequence ID" value="XM_001743023.1"/>
</dbReference>
<gene>
    <name evidence="11" type="ORF">MONBRDRAFT_542</name>
</gene>
<feature type="region of interest" description="Disordered" evidence="10">
    <location>
        <begin position="127"/>
        <end position="149"/>
    </location>
</feature>